<dbReference type="PROSITE" id="PS51257">
    <property type="entry name" value="PROKAR_LIPOPROTEIN"/>
    <property type="match status" value="1"/>
</dbReference>
<organism evidence="1 2">
    <name type="scientific">Vallitalea pronyensis</name>
    <dbReference type="NCBI Taxonomy" id="1348613"/>
    <lineage>
        <taxon>Bacteria</taxon>
        <taxon>Bacillati</taxon>
        <taxon>Bacillota</taxon>
        <taxon>Clostridia</taxon>
        <taxon>Lachnospirales</taxon>
        <taxon>Vallitaleaceae</taxon>
        <taxon>Vallitalea</taxon>
    </lineage>
</organism>
<sequence>MRRTIYVLLITLWITSMMGCSANKYNRTNPTGQVEEIALNQEKDEIQEIAAELIELDYNKQDMRVLVPIDETVSISPIKDIYTVNYRLMLYAIKSDDDNLSIGIWLKDVFYPIGKVTGKGLADGVEVKEVQVNKQHFVHIEGSFGAISPITYYLSMDHEPMVYIDGDLPVSIMDLDDDGTVEWVSGYFGRVSIYKMIEDEWHRTHVSDAVGKDMLFISETKTFHVQERNGATYQFVNDQLKLVKPSHDVQE</sequence>
<name>A0A8J8ML64_9FIRM</name>
<accession>A0A8J8ML64</accession>
<evidence type="ECO:0000313" key="2">
    <source>
        <dbReference type="Proteomes" id="UP000683246"/>
    </source>
</evidence>
<evidence type="ECO:0000313" key="1">
    <source>
        <dbReference type="EMBL" id="QUI23273.1"/>
    </source>
</evidence>
<protein>
    <recommendedName>
        <fullName evidence="3">Lipoprotein</fullName>
    </recommendedName>
</protein>
<dbReference type="EMBL" id="CP058649">
    <property type="protein sequence ID" value="QUI23273.1"/>
    <property type="molecule type" value="Genomic_DNA"/>
</dbReference>
<dbReference type="RefSeq" id="WP_212693953.1">
    <property type="nucleotide sequence ID" value="NZ_CP058649.1"/>
</dbReference>
<reference evidence="1" key="1">
    <citation type="submission" date="2020-07" db="EMBL/GenBank/DDBJ databases">
        <title>Vallitalea pronyensis genome.</title>
        <authorList>
            <person name="Postec A."/>
        </authorList>
    </citation>
    <scope>NUCLEOTIDE SEQUENCE</scope>
    <source>
        <strain evidence="1">FatNI3</strain>
    </source>
</reference>
<dbReference type="KEGG" id="vpy:HZI73_13685"/>
<gene>
    <name evidence="1" type="ORF">HZI73_13685</name>
</gene>
<dbReference type="AlphaFoldDB" id="A0A8J8ML64"/>
<dbReference type="Proteomes" id="UP000683246">
    <property type="component" value="Chromosome"/>
</dbReference>
<evidence type="ECO:0008006" key="3">
    <source>
        <dbReference type="Google" id="ProtNLM"/>
    </source>
</evidence>
<keyword evidence="2" id="KW-1185">Reference proteome</keyword>
<proteinExistence type="predicted"/>